<dbReference type="Gene3D" id="2.60.120.10">
    <property type="entry name" value="Jelly Rolls"/>
    <property type="match status" value="1"/>
</dbReference>
<name>A0A1J0GDS5_9CLOT</name>
<dbReference type="InterPro" id="IPR014710">
    <property type="entry name" value="RmlC-like_jellyroll"/>
</dbReference>
<dbReference type="KEGG" id="ceu:A7L45_05225"/>
<dbReference type="GO" id="GO:0043565">
    <property type="term" value="F:sequence-specific DNA binding"/>
    <property type="evidence" value="ECO:0007669"/>
    <property type="project" value="InterPro"/>
</dbReference>
<dbReference type="InterPro" id="IPR018060">
    <property type="entry name" value="HTH_AraC"/>
</dbReference>
<keyword evidence="6" id="KW-1185">Reference proteome</keyword>
<dbReference type="SUPFAM" id="SSF46689">
    <property type="entry name" value="Homeodomain-like"/>
    <property type="match status" value="2"/>
</dbReference>
<dbReference type="OrthoDB" id="9782911at2"/>
<keyword evidence="1" id="KW-0805">Transcription regulation</keyword>
<evidence type="ECO:0000256" key="3">
    <source>
        <dbReference type="ARBA" id="ARBA00023163"/>
    </source>
</evidence>
<dbReference type="RefSeq" id="WP_071611801.1">
    <property type="nucleotide sequence ID" value="NZ_CP015756.1"/>
</dbReference>
<dbReference type="STRING" id="1552.A7L45_05225"/>
<dbReference type="GO" id="GO:0003700">
    <property type="term" value="F:DNA-binding transcription factor activity"/>
    <property type="evidence" value="ECO:0007669"/>
    <property type="project" value="InterPro"/>
</dbReference>
<proteinExistence type="predicted"/>
<dbReference type="SMART" id="SM00342">
    <property type="entry name" value="HTH_ARAC"/>
    <property type="match status" value="1"/>
</dbReference>
<dbReference type="EMBL" id="CP015756">
    <property type="protein sequence ID" value="APC39508.1"/>
    <property type="molecule type" value="Genomic_DNA"/>
</dbReference>
<dbReference type="InterPro" id="IPR009057">
    <property type="entry name" value="Homeodomain-like_sf"/>
</dbReference>
<sequence length="283" mass="33253">MNENIKDHDRIEKAFEITKIKQVGNISMKTNHYHDDYEIYYLLDGKRHYFIKDKVYDIKKGDLVFVEKNEIHKTFDAGAPYHQRILITFKKSYLNNILVEAKNYDLLSCFHGNANVLRLKTDEQKSIESLLSKMLYEDTHQVDSSSIFLKMMLTEFLILVERLLKNAPSYHIETTNLTHKRISEIITYINKNYGENLTLEFLSKRFFISTYYLSRTFKKVTGLNLNQYVNTIRIKAAEKLLFSTELNITNISEKVGYRSITHFGRAFKSITGVSPLKYKKILS</sequence>
<dbReference type="InterPro" id="IPR018062">
    <property type="entry name" value="HTH_AraC-typ_CS"/>
</dbReference>
<organism evidence="5 6">
    <name type="scientific">Clostridium estertheticum subsp. estertheticum</name>
    <dbReference type="NCBI Taxonomy" id="1552"/>
    <lineage>
        <taxon>Bacteria</taxon>
        <taxon>Bacillati</taxon>
        <taxon>Bacillota</taxon>
        <taxon>Clostridia</taxon>
        <taxon>Eubacteriales</taxon>
        <taxon>Clostridiaceae</taxon>
        <taxon>Clostridium</taxon>
    </lineage>
</organism>
<dbReference type="PANTHER" id="PTHR43280:SF28">
    <property type="entry name" value="HTH-TYPE TRANSCRIPTIONAL ACTIVATOR RHAS"/>
    <property type="match status" value="1"/>
</dbReference>
<dbReference type="PANTHER" id="PTHR43280">
    <property type="entry name" value="ARAC-FAMILY TRANSCRIPTIONAL REGULATOR"/>
    <property type="match status" value="1"/>
</dbReference>
<evidence type="ECO:0000313" key="6">
    <source>
        <dbReference type="Proteomes" id="UP000182569"/>
    </source>
</evidence>
<evidence type="ECO:0000259" key="4">
    <source>
        <dbReference type="PROSITE" id="PS01124"/>
    </source>
</evidence>
<dbReference type="InterPro" id="IPR037923">
    <property type="entry name" value="HTH-like"/>
</dbReference>
<protein>
    <recommendedName>
        <fullName evidence="4">HTH araC/xylS-type domain-containing protein</fullName>
    </recommendedName>
</protein>
<keyword evidence="2" id="KW-0238">DNA-binding</keyword>
<accession>A0A1J0GDS5</accession>
<dbReference type="Proteomes" id="UP000182569">
    <property type="component" value="Chromosome"/>
</dbReference>
<dbReference type="AlphaFoldDB" id="A0A1J0GDS5"/>
<reference evidence="6" key="1">
    <citation type="journal article" date="2016" name="Front. Microbiol.">
        <title>Complete Genome Sequence of Clostridium estertheticum DSM 8809, a Microbe Identified in Spoiled Vacuum Packed Beef.</title>
        <authorList>
            <person name="Yu Z."/>
            <person name="Gunn L."/>
            <person name="Brennan E."/>
            <person name="Reid R."/>
            <person name="Wall P.G."/>
            <person name="Gaora O.P."/>
            <person name="Hurley D."/>
            <person name="Bolton D."/>
            <person name="Fanning S."/>
        </authorList>
    </citation>
    <scope>NUCLEOTIDE SEQUENCE [LARGE SCALE GENOMIC DNA]</scope>
    <source>
        <strain evidence="6">DSM 8809</strain>
    </source>
</reference>
<evidence type="ECO:0000256" key="2">
    <source>
        <dbReference type="ARBA" id="ARBA00023125"/>
    </source>
</evidence>
<dbReference type="PROSITE" id="PS00041">
    <property type="entry name" value="HTH_ARAC_FAMILY_1"/>
    <property type="match status" value="1"/>
</dbReference>
<dbReference type="InterPro" id="IPR020449">
    <property type="entry name" value="Tscrpt_reg_AraC-type_HTH"/>
</dbReference>
<dbReference type="InterPro" id="IPR003313">
    <property type="entry name" value="AraC-bd"/>
</dbReference>
<dbReference type="Gene3D" id="1.10.10.60">
    <property type="entry name" value="Homeodomain-like"/>
    <property type="match status" value="2"/>
</dbReference>
<dbReference type="Pfam" id="PF02311">
    <property type="entry name" value="AraC_binding"/>
    <property type="match status" value="1"/>
</dbReference>
<dbReference type="PRINTS" id="PR00032">
    <property type="entry name" value="HTHARAC"/>
</dbReference>
<dbReference type="SUPFAM" id="SSF51215">
    <property type="entry name" value="Regulatory protein AraC"/>
    <property type="match status" value="1"/>
</dbReference>
<feature type="domain" description="HTH araC/xylS-type" evidence="4">
    <location>
        <begin position="183"/>
        <end position="281"/>
    </location>
</feature>
<dbReference type="Pfam" id="PF12833">
    <property type="entry name" value="HTH_18"/>
    <property type="match status" value="1"/>
</dbReference>
<gene>
    <name evidence="5" type="ORF">A7L45_05225</name>
</gene>
<evidence type="ECO:0000256" key="1">
    <source>
        <dbReference type="ARBA" id="ARBA00023015"/>
    </source>
</evidence>
<evidence type="ECO:0000313" key="5">
    <source>
        <dbReference type="EMBL" id="APC39508.1"/>
    </source>
</evidence>
<keyword evidence="3" id="KW-0804">Transcription</keyword>
<dbReference type="PROSITE" id="PS01124">
    <property type="entry name" value="HTH_ARAC_FAMILY_2"/>
    <property type="match status" value="1"/>
</dbReference>